<proteinExistence type="predicted"/>
<gene>
    <name evidence="2" type="ORF">SAMN05428957_102302</name>
</gene>
<dbReference type="EMBL" id="FNHP01000002">
    <property type="protein sequence ID" value="SDM10083.1"/>
    <property type="molecule type" value="Genomic_DNA"/>
</dbReference>
<feature type="compositionally biased region" description="Polar residues" evidence="1">
    <location>
        <begin position="1"/>
        <end position="13"/>
    </location>
</feature>
<protein>
    <submittedName>
        <fullName evidence="2">Uncharacterized protein</fullName>
    </submittedName>
</protein>
<evidence type="ECO:0000313" key="3">
    <source>
        <dbReference type="Proteomes" id="UP000198552"/>
    </source>
</evidence>
<evidence type="ECO:0000313" key="2">
    <source>
        <dbReference type="EMBL" id="SDM10083.1"/>
    </source>
</evidence>
<dbReference type="AlphaFoldDB" id="A0A1G9QGG5"/>
<dbReference type="Proteomes" id="UP000198552">
    <property type="component" value="Unassembled WGS sequence"/>
</dbReference>
<organism evidence="2 3">
    <name type="scientific">Oryzisolibacter propanilivorax</name>
    <dbReference type="NCBI Taxonomy" id="1527607"/>
    <lineage>
        <taxon>Bacteria</taxon>
        <taxon>Pseudomonadati</taxon>
        <taxon>Pseudomonadota</taxon>
        <taxon>Betaproteobacteria</taxon>
        <taxon>Burkholderiales</taxon>
        <taxon>Comamonadaceae</taxon>
        <taxon>Oryzisolibacter</taxon>
    </lineage>
</organism>
<evidence type="ECO:0000256" key="1">
    <source>
        <dbReference type="SAM" id="MobiDB-lite"/>
    </source>
</evidence>
<feature type="region of interest" description="Disordered" evidence="1">
    <location>
        <begin position="1"/>
        <end position="20"/>
    </location>
</feature>
<accession>A0A1G9QGG5</accession>
<keyword evidence="3" id="KW-1185">Reference proteome</keyword>
<reference evidence="3" key="1">
    <citation type="submission" date="2016-10" db="EMBL/GenBank/DDBJ databases">
        <authorList>
            <person name="Varghese N."/>
            <person name="Submissions S."/>
        </authorList>
    </citation>
    <scope>NUCLEOTIDE SEQUENCE [LARGE SCALE GENOMIC DNA]</scope>
    <source>
        <strain evidence="3">EPL6</strain>
    </source>
</reference>
<sequence>MPTAQPSSATTEPETALPEGADKAIPVPAQAVSAHASHRFTLYAYQGHVYASNVRDKLIDLGSLAEEEDGSWAYALDGDECPGESGFASADEALAAVARCIGFLYLDGQFTAQRDLSDIPRPDLPQAPQLRVTLDPRGVVDPIVGDTA</sequence>
<dbReference type="RefSeq" id="WP_245703833.1">
    <property type="nucleotide sequence ID" value="NZ_FNHP01000002.1"/>
</dbReference>
<name>A0A1G9QGG5_9BURK</name>
<dbReference type="STRING" id="1527607.SAMN05428957_102302"/>